<reference evidence="2 3" key="1">
    <citation type="journal article" date="2023" name="Hortic Res">
        <title>Pangenome of water caltrop reveals structural variations and asymmetric subgenome divergence after allopolyploidization.</title>
        <authorList>
            <person name="Zhang X."/>
            <person name="Chen Y."/>
            <person name="Wang L."/>
            <person name="Yuan Y."/>
            <person name="Fang M."/>
            <person name="Shi L."/>
            <person name="Lu R."/>
            <person name="Comes H.P."/>
            <person name="Ma Y."/>
            <person name="Chen Y."/>
            <person name="Huang G."/>
            <person name="Zhou Y."/>
            <person name="Zheng Z."/>
            <person name="Qiu Y."/>
        </authorList>
    </citation>
    <scope>NUCLEOTIDE SEQUENCE [LARGE SCALE GENOMIC DNA]</scope>
    <source>
        <strain evidence="2">F231</strain>
    </source>
</reference>
<evidence type="ECO:0000313" key="3">
    <source>
        <dbReference type="Proteomes" id="UP001346149"/>
    </source>
</evidence>
<sequence>MDPVLDELRGGGGSLVQPVNFSFVEEAVYRSGFPHASNFAFIETLNLRSIIYLCPEPYPEDNMKYLQSRNIQLFQFGIEGKTEPSASMPEDTIAEALKVLIDVRNHPVLIHCKRGKEVAELVPIICVRGVPLLRWGEVESYGFEILGVL</sequence>
<accession>A0AAN7R8C9</accession>
<evidence type="ECO:0008006" key="4">
    <source>
        <dbReference type="Google" id="ProtNLM"/>
    </source>
</evidence>
<name>A0AAN7R8C9_TRANT</name>
<dbReference type="Pfam" id="PF03162">
    <property type="entry name" value="Y_phosphatase2"/>
    <property type="match status" value="1"/>
</dbReference>
<dbReference type="InterPro" id="IPR029021">
    <property type="entry name" value="Prot-tyrosine_phosphatase-like"/>
</dbReference>
<dbReference type="AlphaFoldDB" id="A0AAN7R8C9"/>
<keyword evidence="3" id="KW-1185">Reference proteome</keyword>
<evidence type="ECO:0000256" key="1">
    <source>
        <dbReference type="ARBA" id="ARBA00022801"/>
    </source>
</evidence>
<comment type="caution">
    <text evidence="2">The sequence shown here is derived from an EMBL/GenBank/DDBJ whole genome shotgun (WGS) entry which is preliminary data.</text>
</comment>
<organism evidence="2 3">
    <name type="scientific">Trapa natans</name>
    <name type="common">Water chestnut</name>
    <dbReference type="NCBI Taxonomy" id="22666"/>
    <lineage>
        <taxon>Eukaryota</taxon>
        <taxon>Viridiplantae</taxon>
        <taxon>Streptophyta</taxon>
        <taxon>Embryophyta</taxon>
        <taxon>Tracheophyta</taxon>
        <taxon>Spermatophyta</taxon>
        <taxon>Magnoliopsida</taxon>
        <taxon>eudicotyledons</taxon>
        <taxon>Gunneridae</taxon>
        <taxon>Pentapetalae</taxon>
        <taxon>rosids</taxon>
        <taxon>malvids</taxon>
        <taxon>Myrtales</taxon>
        <taxon>Lythraceae</taxon>
        <taxon>Trapa</taxon>
    </lineage>
</organism>
<dbReference type="GO" id="GO:0016791">
    <property type="term" value="F:phosphatase activity"/>
    <property type="evidence" value="ECO:0007669"/>
    <property type="project" value="InterPro"/>
</dbReference>
<dbReference type="GO" id="GO:0005737">
    <property type="term" value="C:cytoplasm"/>
    <property type="evidence" value="ECO:0007669"/>
    <property type="project" value="TreeGrafter"/>
</dbReference>
<dbReference type="InterPro" id="IPR004861">
    <property type="entry name" value="Siw14-like"/>
</dbReference>
<dbReference type="SUPFAM" id="SSF52799">
    <property type="entry name" value="(Phosphotyrosine protein) phosphatases II"/>
    <property type="match status" value="1"/>
</dbReference>
<dbReference type="InterPro" id="IPR020428">
    <property type="entry name" value="PFA-DSPs"/>
</dbReference>
<dbReference type="PRINTS" id="PR01911">
    <property type="entry name" value="PFDSPHPHTASE"/>
</dbReference>
<dbReference type="EMBL" id="JAXQNO010000006">
    <property type="protein sequence ID" value="KAK4795784.1"/>
    <property type="molecule type" value="Genomic_DNA"/>
</dbReference>
<evidence type="ECO:0000313" key="2">
    <source>
        <dbReference type="EMBL" id="KAK4795784.1"/>
    </source>
</evidence>
<dbReference type="PANTHER" id="PTHR31126">
    <property type="entry name" value="TYROSINE-PROTEIN PHOSPHATASE"/>
    <property type="match status" value="1"/>
</dbReference>
<proteinExistence type="predicted"/>
<gene>
    <name evidence="2" type="ORF">SAY86_028110</name>
</gene>
<dbReference type="Proteomes" id="UP001346149">
    <property type="component" value="Unassembled WGS sequence"/>
</dbReference>
<dbReference type="PANTHER" id="PTHR31126:SF46">
    <property type="entry name" value="TYROSINE-PROTEIN PHOSPHATASE DSP5"/>
    <property type="match status" value="1"/>
</dbReference>
<dbReference type="Gene3D" id="3.90.190.10">
    <property type="entry name" value="Protein tyrosine phosphatase superfamily"/>
    <property type="match status" value="1"/>
</dbReference>
<protein>
    <recommendedName>
        <fullName evidence="4">Tyrosine-protein phosphatase</fullName>
    </recommendedName>
</protein>
<keyword evidence="1" id="KW-0378">Hydrolase</keyword>